<keyword evidence="6" id="KW-1185">Reference proteome</keyword>
<feature type="domain" description="Ketoreductase" evidence="4">
    <location>
        <begin position="49"/>
        <end position="235"/>
    </location>
</feature>
<dbReference type="OrthoDB" id="9809287at2"/>
<dbReference type="SMART" id="SM00822">
    <property type="entry name" value="PKS_KR"/>
    <property type="match status" value="1"/>
</dbReference>
<dbReference type="InterPro" id="IPR002347">
    <property type="entry name" value="SDR_fam"/>
</dbReference>
<dbReference type="PRINTS" id="PR00081">
    <property type="entry name" value="GDHRDH"/>
</dbReference>
<dbReference type="InterPro" id="IPR036291">
    <property type="entry name" value="NAD(P)-bd_dom_sf"/>
</dbReference>
<dbReference type="PANTHER" id="PTHR48107">
    <property type="entry name" value="NADPH-DEPENDENT ALDEHYDE REDUCTASE-LIKE PROTEIN, CHLOROPLASTIC-RELATED"/>
    <property type="match status" value="1"/>
</dbReference>
<dbReference type="GO" id="GO:0016614">
    <property type="term" value="F:oxidoreductase activity, acting on CH-OH group of donors"/>
    <property type="evidence" value="ECO:0007669"/>
    <property type="project" value="UniProtKB-ARBA"/>
</dbReference>
<gene>
    <name evidence="5" type="ORF">EV653_1751</name>
</gene>
<feature type="region of interest" description="Disordered" evidence="3">
    <location>
        <begin position="1"/>
        <end position="43"/>
    </location>
</feature>
<reference evidence="5 6" key="1">
    <citation type="submission" date="2019-03" db="EMBL/GenBank/DDBJ databases">
        <title>Genomic Encyclopedia of Type Strains, Phase III (KMG-III): the genomes of soil and plant-associated and newly described type strains.</title>
        <authorList>
            <person name="Whitman W."/>
        </authorList>
    </citation>
    <scope>NUCLEOTIDE SEQUENCE [LARGE SCALE GENOMIC DNA]</scope>
    <source>
        <strain evidence="5 6">VKM Ac-2573</strain>
    </source>
</reference>
<dbReference type="Proteomes" id="UP000295146">
    <property type="component" value="Unassembled WGS sequence"/>
</dbReference>
<evidence type="ECO:0000259" key="4">
    <source>
        <dbReference type="SMART" id="SM00822"/>
    </source>
</evidence>
<dbReference type="PROSITE" id="PS00061">
    <property type="entry name" value="ADH_SHORT"/>
    <property type="match status" value="1"/>
</dbReference>
<dbReference type="EMBL" id="SODP01000001">
    <property type="protein sequence ID" value="TDW76594.1"/>
    <property type="molecule type" value="Genomic_DNA"/>
</dbReference>
<evidence type="ECO:0000256" key="1">
    <source>
        <dbReference type="ARBA" id="ARBA00006484"/>
    </source>
</evidence>
<dbReference type="SUPFAM" id="SSF51735">
    <property type="entry name" value="NAD(P)-binding Rossmann-fold domains"/>
    <property type="match status" value="1"/>
</dbReference>
<accession>A0A4R8CJT8</accession>
<dbReference type="PRINTS" id="PR00080">
    <property type="entry name" value="SDRFAMILY"/>
</dbReference>
<evidence type="ECO:0000313" key="6">
    <source>
        <dbReference type="Proteomes" id="UP000295146"/>
    </source>
</evidence>
<comment type="similarity">
    <text evidence="1">Belongs to the short-chain dehydrogenases/reductases (SDR) family.</text>
</comment>
<evidence type="ECO:0000256" key="3">
    <source>
        <dbReference type="SAM" id="MobiDB-lite"/>
    </source>
</evidence>
<dbReference type="Pfam" id="PF13561">
    <property type="entry name" value="adh_short_C2"/>
    <property type="match status" value="1"/>
</dbReference>
<dbReference type="AlphaFoldDB" id="A0A4R8CJT8"/>
<proteinExistence type="inferred from homology"/>
<evidence type="ECO:0000313" key="5">
    <source>
        <dbReference type="EMBL" id="TDW76594.1"/>
    </source>
</evidence>
<dbReference type="InterPro" id="IPR020904">
    <property type="entry name" value="Sc_DH/Rdtase_CS"/>
</dbReference>
<evidence type="ECO:0000256" key="2">
    <source>
        <dbReference type="ARBA" id="ARBA00023002"/>
    </source>
</evidence>
<dbReference type="Gene3D" id="3.40.50.720">
    <property type="entry name" value="NAD(P)-binding Rossmann-like Domain"/>
    <property type="match status" value="1"/>
</dbReference>
<comment type="caution">
    <text evidence="5">The sequence shown here is derived from an EMBL/GenBank/DDBJ whole genome shotgun (WGS) entry which is preliminary data.</text>
</comment>
<dbReference type="CDD" id="cd05355">
    <property type="entry name" value="SDR_c1"/>
    <property type="match status" value="1"/>
</dbReference>
<protein>
    <recommendedName>
        <fullName evidence="4">Ketoreductase domain-containing protein</fullName>
    </recommendedName>
</protein>
<dbReference type="InterPro" id="IPR057326">
    <property type="entry name" value="KR_dom"/>
</dbReference>
<dbReference type="PANTHER" id="PTHR48107:SF16">
    <property type="entry name" value="NADPH-DEPENDENT ALDEHYDE REDUCTASE 1, CHLOROPLASTIC"/>
    <property type="match status" value="1"/>
</dbReference>
<dbReference type="FunFam" id="3.40.50.720:FF:000097">
    <property type="entry name" value="SDR family oxidoreductase"/>
    <property type="match status" value="1"/>
</dbReference>
<keyword evidence="2" id="KW-0560">Oxidoreductase</keyword>
<dbReference type="NCBIfam" id="NF005559">
    <property type="entry name" value="PRK07231.1"/>
    <property type="match status" value="1"/>
</dbReference>
<dbReference type="RefSeq" id="WP_134099838.1">
    <property type="nucleotide sequence ID" value="NZ_SODP01000001.1"/>
</dbReference>
<name>A0A4R8CJT8_9ACTN</name>
<organism evidence="5 6">
    <name type="scientific">Kribbella pratensis</name>
    <dbReference type="NCBI Taxonomy" id="2512112"/>
    <lineage>
        <taxon>Bacteria</taxon>
        <taxon>Bacillati</taxon>
        <taxon>Actinomycetota</taxon>
        <taxon>Actinomycetes</taxon>
        <taxon>Propionibacteriales</taxon>
        <taxon>Kribbellaceae</taxon>
        <taxon>Kribbella</taxon>
    </lineage>
</organism>
<sequence>MSSDPTTRYARPDEQEPQQQEHPGHSGSMSPEPDYGEKTYRGSEKLAGKRALITGGDSGIGRAVALAFAREGADVMISHLEAEEQDARETCRLVRESGSTAAALAGDIQDEQHCRRLVEQCVQELGGLDILVNNAAYQMSQDGIAKISTEQFDRVMKTNVYAMFWLCKAALPHLSEGSAIVNTTSIQAYEPSPNLLDYATSKAAILNFTKGLAQELAPKGIRVNSVAPGPIWTPLIPATMPAEKVGEFGADTPLGRAGQPAELAPLYVFLASDDSTYVTGERIGATGGRPLP</sequence>